<proteinExistence type="predicted"/>
<dbReference type="FunFam" id="1.10.510.10:FF:001722">
    <property type="entry name" value="G-type lectin S-receptor-like serine/threonine-protein kinase B120"/>
    <property type="match status" value="1"/>
</dbReference>
<dbReference type="PANTHER" id="PTHR27002">
    <property type="entry name" value="RECEPTOR-LIKE SERINE/THREONINE-PROTEIN KINASE SD1-8"/>
    <property type="match status" value="1"/>
</dbReference>
<dbReference type="InterPro" id="IPR021820">
    <property type="entry name" value="S-locus_recpt_kinase_C"/>
</dbReference>
<evidence type="ECO:0000313" key="8">
    <source>
        <dbReference type="EMBL" id="KAI7726922.1"/>
    </source>
</evidence>
<keyword evidence="6" id="KW-1133">Transmembrane helix</keyword>
<dbReference type="Gene3D" id="3.30.200.20">
    <property type="entry name" value="Phosphorylase Kinase, domain 1"/>
    <property type="match status" value="1"/>
</dbReference>
<dbReference type="InterPro" id="IPR000719">
    <property type="entry name" value="Prot_kinase_dom"/>
</dbReference>
<feature type="transmembrane region" description="Helical" evidence="6">
    <location>
        <begin position="15"/>
        <end position="38"/>
    </location>
</feature>
<sequence length="314" mass="34418">MASSELARAKGGGNIKIIVLVIFMGFLLISISITWFCYARRKSNHDDQSIEGISLLVPNREDEDMELPLFSFSTIYNATAGFPLDKIIGEGGFGPVYKGELEDGKEIAVKRHSKNSSQGIDELKNEVICVSKLQHRNLVKLLGSRSFGGNETEANTERVVGTYGYMSPEYALDGLFSTKSDVFSFGVLALEIVSGKKNRVFIQPDNNINLIGHAWSLYNEGRSLELIDECLEESCQPEEVLRSISVGLLCVQQNAVDRPNMSSVNLMLGGEGALPQPKQPAFFMESDLLVANFSSNSYPGGSVNDITTTEVEAR</sequence>
<keyword evidence="9" id="KW-1185">Reference proteome</keyword>
<dbReference type="Pfam" id="PF11883">
    <property type="entry name" value="DUF3403"/>
    <property type="match status" value="1"/>
</dbReference>
<keyword evidence="5" id="KW-0067">ATP-binding</keyword>
<reference evidence="8" key="1">
    <citation type="submission" date="2022-06" db="EMBL/GenBank/DDBJ databases">
        <title>Uncovering the hologenomic basis of an extraordinary plant invasion.</title>
        <authorList>
            <person name="Bieker V.C."/>
            <person name="Martin M.D."/>
            <person name="Gilbert T."/>
            <person name="Hodgins K."/>
            <person name="Battlay P."/>
            <person name="Petersen B."/>
            <person name="Wilson J."/>
        </authorList>
    </citation>
    <scope>NUCLEOTIDE SEQUENCE</scope>
    <source>
        <strain evidence="8">AA19_3_7</strain>
        <tissue evidence="8">Leaf</tissue>
    </source>
</reference>
<evidence type="ECO:0000313" key="9">
    <source>
        <dbReference type="Proteomes" id="UP001206925"/>
    </source>
</evidence>
<evidence type="ECO:0000259" key="7">
    <source>
        <dbReference type="PROSITE" id="PS50011"/>
    </source>
</evidence>
<dbReference type="GO" id="GO:0005524">
    <property type="term" value="F:ATP binding"/>
    <property type="evidence" value="ECO:0007669"/>
    <property type="project" value="UniProtKB-KW"/>
</dbReference>
<evidence type="ECO:0000256" key="5">
    <source>
        <dbReference type="ARBA" id="ARBA00022840"/>
    </source>
</evidence>
<dbReference type="AlphaFoldDB" id="A0AAD5BP17"/>
<organism evidence="8 9">
    <name type="scientific">Ambrosia artemisiifolia</name>
    <name type="common">Common ragweed</name>
    <dbReference type="NCBI Taxonomy" id="4212"/>
    <lineage>
        <taxon>Eukaryota</taxon>
        <taxon>Viridiplantae</taxon>
        <taxon>Streptophyta</taxon>
        <taxon>Embryophyta</taxon>
        <taxon>Tracheophyta</taxon>
        <taxon>Spermatophyta</taxon>
        <taxon>Magnoliopsida</taxon>
        <taxon>eudicotyledons</taxon>
        <taxon>Gunneridae</taxon>
        <taxon>Pentapetalae</taxon>
        <taxon>asterids</taxon>
        <taxon>campanulids</taxon>
        <taxon>Asterales</taxon>
        <taxon>Asteraceae</taxon>
        <taxon>Asteroideae</taxon>
        <taxon>Heliantheae alliance</taxon>
        <taxon>Heliantheae</taxon>
        <taxon>Ambrosia</taxon>
    </lineage>
</organism>
<dbReference type="SUPFAM" id="SSF56112">
    <property type="entry name" value="Protein kinase-like (PK-like)"/>
    <property type="match status" value="1"/>
</dbReference>
<dbReference type="Pfam" id="PF07714">
    <property type="entry name" value="PK_Tyr_Ser-Thr"/>
    <property type="match status" value="2"/>
</dbReference>
<keyword evidence="3" id="KW-0547">Nucleotide-binding</keyword>
<dbReference type="Gene3D" id="1.10.510.10">
    <property type="entry name" value="Transferase(Phosphotransferase) domain 1"/>
    <property type="match status" value="1"/>
</dbReference>
<dbReference type="PANTHER" id="PTHR27002:SF851">
    <property type="entry name" value="G-TYPE LECTIN S-RECEPTOR-LIKE SERINE_THREONINE-PROTEIN KINASE SD1-1"/>
    <property type="match status" value="1"/>
</dbReference>
<keyword evidence="2" id="KW-0808">Transferase</keyword>
<dbReference type="InterPro" id="IPR011009">
    <property type="entry name" value="Kinase-like_dom_sf"/>
</dbReference>
<evidence type="ECO:0000256" key="6">
    <source>
        <dbReference type="SAM" id="Phobius"/>
    </source>
</evidence>
<dbReference type="EMBL" id="JAMZMK010011487">
    <property type="protein sequence ID" value="KAI7726922.1"/>
    <property type="molecule type" value="Genomic_DNA"/>
</dbReference>
<dbReference type="PROSITE" id="PS50011">
    <property type="entry name" value="PROTEIN_KINASE_DOM"/>
    <property type="match status" value="1"/>
</dbReference>
<keyword evidence="6" id="KW-0812">Transmembrane</keyword>
<keyword evidence="1" id="KW-0723">Serine/threonine-protein kinase</keyword>
<keyword evidence="6" id="KW-0472">Membrane</keyword>
<protein>
    <recommendedName>
        <fullName evidence="7">Protein kinase domain-containing protein</fullName>
    </recommendedName>
</protein>
<keyword evidence="4" id="KW-0418">Kinase</keyword>
<dbReference type="Proteomes" id="UP001206925">
    <property type="component" value="Unassembled WGS sequence"/>
</dbReference>
<comment type="caution">
    <text evidence="8">The sequence shown here is derived from an EMBL/GenBank/DDBJ whole genome shotgun (WGS) entry which is preliminary data.</text>
</comment>
<name>A0AAD5BP17_AMBAR</name>
<evidence type="ECO:0000256" key="1">
    <source>
        <dbReference type="ARBA" id="ARBA00022527"/>
    </source>
</evidence>
<dbReference type="GO" id="GO:0005886">
    <property type="term" value="C:plasma membrane"/>
    <property type="evidence" value="ECO:0007669"/>
    <property type="project" value="TreeGrafter"/>
</dbReference>
<evidence type="ECO:0000256" key="2">
    <source>
        <dbReference type="ARBA" id="ARBA00022679"/>
    </source>
</evidence>
<dbReference type="GO" id="GO:0004674">
    <property type="term" value="F:protein serine/threonine kinase activity"/>
    <property type="evidence" value="ECO:0007669"/>
    <property type="project" value="UniProtKB-KW"/>
</dbReference>
<accession>A0AAD5BP17</accession>
<gene>
    <name evidence="8" type="ORF">M8C21_007271</name>
</gene>
<feature type="domain" description="Protein kinase" evidence="7">
    <location>
        <begin position="82"/>
        <end position="314"/>
    </location>
</feature>
<evidence type="ECO:0000256" key="4">
    <source>
        <dbReference type="ARBA" id="ARBA00022777"/>
    </source>
</evidence>
<dbReference type="InterPro" id="IPR001245">
    <property type="entry name" value="Ser-Thr/Tyr_kinase_cat_dom"/>
</dbReference>
<evidence type="ECO:0000256" key="3">
    <source>
        <dbReference type="ARBA" id="ARBA00022741"/>
    </source>
</evidence>